<evidence type="ECO:0000313" key="3">
    <source>
        <dbReference type="Proteomes" id="UP000266861"/>
    </source>
</evidence>
<evidence type="ECO:0000259" key="1">
    <source>
        <dbReference type="PROSITE" id="PS51886"/>
    </source>
</evidence>
<dbReference type="Pfam" id="PF07534">
    <property type="entry name" value="TLD"/>
    <property type="match status" value="1"/>
</dbReference>
<accession>A0A397IW48</accession>
<gene>
    <name evidence="2" type="ORF">Glove_159g3</name>
</gene>
<sequence>MLIVKAIINKEHVAELSSWVDRKSTIYSLGNIPYEFQLILRGSRDGFHPKTFWNMCNGYAGTIVIVKVAGTDEIVGGYNPLAWDNSTGGCNMKTNDSFIFSLKNGNIQNSILSRIRDNEALFYSDSNEQNIYGPFFGNREFMMKSVVSDYTQDKLCQCSNFDGNVFRRALRSYEKSIRNISGFFSIVEYEVFKVKKQIPNCTIR</sequence>
<evidence type="ECO:0000313" key="2">
    <source>
        <dbReference type="EMBL" id="RHZ78588.1"/>
    </source>
</evidence>
<protein>
    <recommendedName>
        <fullName evidence="1">TLDc domain-containing protein</fullName>
    </recommendedName>
</protein>
<dbReference type="Proteomes" id="UP000266861">
    <property type="component" value="Unassembled WGS sequence"/>
</dbReference>
<organism evidence="2 3">
    <name type="scientific">Diversispora epigaea</name>
    <dbReference type="NCBI Taxonomy" id="1348612"/>
    <lineage>
        <taxon>Eukaryota</taxon>
        <taxon>Fungi</taxon>
        <taxon>Fungi incertae sedis</taxon>
        <taxon>Mucoromycota</taxon>
        <taxon>Glomeromycotina</taxon>
        <taxon>Glomeromycetes</taxon>
        <taxon>Diversisporales</taxon>
        <taxon>Diversisporaceae</taxon>
        <taxon>Diversispora</taxon>
    </lineage>
</organism>
<reference evidence="2 3" key="1">
    <citation type="submission" date="2018-08" db="EMBL/GenBank/DDBJ databases">
        <title>Genome and evolution of the arbuscular mycorrhizal fungus Diversispora epigaea (formerly Glomus versiforme) and its bacterial endosymbionts.</title>
        <authorList>
            <person name="Sun X."/>
            <person name="Fei Z."/>
            <person name="Harrison M."/>
        </authorList>
    </citation>
    <scope>NUCLEOTIDE SEQUENCE [LARGE SCALE GENOMIC DNA]</scope>
    <source>
        <strain evidence="2 3">IT104</strain>
    </source>
</reference>
<feature type="domain" description="TLDc" evidence="1">
    <location>
        <begin position="6"/>
        <end position="195"/>
    </location>
</feature>
<dbReference type="EMBL" id="PQFF01000150">
    <property type="protein sequence ID" value="RHZ78588.1"/>
    <property type="molecule type" value="Genomic_DNA"/>
</dbReference>
<dbReference type="AlphaFoldDB" id="A0A397IW48"/>
<comment type="caution">
    <text evidence="2">The sequence shown here is derived from an EMBL/GenBank/DDBJ whole genome shotgun (WGS) entry which is preliminary data.</text>
</comment>
<dbReference type="OrthoDB" id="2439862at2759"/>
<proteinExistence type="predicted"/>
<name>A0A397IW48_9GLOM</name>
<dbReference type="PROSITE" id="PS51886">
    <property type="entry name" value="TLDC"/>
    <property type="match status" value="1"/>
</dbReference>
<dbReference type="InterPro" id="IPR006571">
    <property type="entry name" value="TLDc_dom"/>
</dbReference>
<keyword evidence="3" id="KW-1185">Reference proteome</keyword>